<keyword evidence="1" id="KW-1133">Transmembrane helix</keyword>
<accession>A0A5B9FR63</accession>
<dbReference type="InterPro" id="IPR024884">
    <property type="entry name" value="NAPE-PLD"/>
</dbReference>
<dbReference type="GO" id="GO:0005737">
    <property type="term" value="C:cytoplasm"/>
    <property type="evidence" value="ECO:0007669"/>
    <property type="project" value="TreeGrafter"/>
</dbReference>
<dbReference type="AlphaFoldDB" id="A0A5B9FR63"/>
<dbReference type="KEGG" id="fak:FUA48_03365"/>
<evidence type="ECO:0000313" key="3">
    <source>
        <dbReference type="EMBL" id="QEE48641.1"/>
    </source>
</evidence>
<organism evidence="3 4">
    <name type="scientific">Flavobacterium alkalisoli</name>
    <dbReference type="NCBI Taxonomy" id="2602769"/>
    <lineage>
        <taxon>Bacteria</taxon>
        <taxon>Pseudomonadati</taxon>
        <taxon>Bacteroidota</taxon>
        <taxon>Flavobacteriia</taxon>
        <taxon>Flavobacteriales</taxon>
        <taxon>Flavobacteriaceae</taxon>
        <taxon>Flavobacterium</taxon>
    </lineage>
</organism>
<keyword evidence="3" id="KW-0378">Hydrolase</keyword>
<dbReference type="SUPFAM" id="SSF56281">
    <property type="entry name" value="Metallo-hydrolase/oxidoreductase"/>
    <property type="match status" value="1"/>
</dbReference>
<proteinExistence type="predicted"/>
<dbReference type="InterPro" id="IPR036866">
    <property type="entry name" value="RibonucZ/Hydroxyglut_hydro"/>
</dbReference>
<dbReference type="Pfam" id="PF12706">
    <property type="entry name" value="Lactamase_B_2"/>
    <property type="match status" value="1"/>
</dbReference>
<dbReference type="GO" id="GO:0070290">
    <property type="term" value="F:N-acylphosphatidylethanolamine-specific phospholipase D activity"/>
    <property type="evidence" value="ECO:0007669"/>
    <property type="project" value="InterPro"/>
</dbReference>
<feature type="transmembrane region" description="Helical" evidence="1">
    <location>
        <begin position="12"/>
        <end position="30"/>
    </location>
</feature>
<name>A0A5B9FR63_9FLAO</name>
<dbReference type="PIRSF" id="PIRSF038896">
    <property type="entry name" value="NAPE-PLD"/>
    <property type="match status" value="1"/>
</dbReference>
<dbReference type="OrthoDB" id="9805728at2"/>
<keyword evidence="1" id="KW-0472">Membrane</keyword>
<dbReference type="EMBL" id="CP042831">
    <property type="protein sequence ID" value="QEE48641.1"/>
    <property type="molecule type" value="Genomic_DNA"/>
</dbReference>
<evidence type="ECO:0000313" key="4">
    <source>
        <dbReference type="Proteomes" id="UP000321222"/>
    </source>
</evidence>
<keyword evidence="1" id="KW-0812">Transmembrane</keyword>
<keyword evidence="4" id="KW-1185">Reference proteome</keyword>
<dbReference type="PANTHER" id="PTHR15032:SF4">
    <property type="entry name" value="N-ACYL-PHOSPHATIDYLETHANOLAMINE-HYDROLYZING PHOSPHOLIPASE D"/>
    <property type="match status" value="1"/>
</dbReference>
<evidence type="ECO:0000256" key="1">
    <source>
        <dbReference type="SAM" id="Phobius"/>
    </source>
</evidence>
<dbReference type="GO" id="GO:0008270">
    <property type="term" value="F:zinc ion binding"/>
    <property type="evidence" value="ECO:0007669"/>
    <property type="project" value="InterPro"/>
</dbReference>
<gene>
    <name evidence="3" type="ORF">FUA48_03365</name>
</gene>
<reference evidence="3 4" key="1">
    <citation type="submission" date="2019-08" db="EMBL/GenBank/DDBJ databases">
        <title>Flavobacterium alkalisoli sp. nov., isolated from rhizosphere soil of Suaeda salsa.</title>
        <authorList>
            <person name="Sun J.-Q."/>
            <person name="Xu L."/>
        </authorList>
    </citation>
    <scope>NUCLEOTIDE SEQUENCE [LARGE SCALE GENOMIC DNA]</scope>
    <source>
        <strain evidence="3 4">XS-5</strain>
    </source>
</reference>
<sequence>MKRLKKIIKRIFMSILIVIALLIVATAIFMQQPQFGKQPAGARLERIKQSPNYRDGKFQNLSHTPDLAEGTSYYTVFKEFFFGKKERNKPQDSIPTKKEDLLHLDPKENVIVWFGHSSYFMQVDGKTILVDPVFSGSVSPIGFTNKAYPGSDAYTADDFPDIDILFISHDHWDHLDYDTVLKLKSKVKKVVTGLGTAQHLEYWGYDTAIIEEKDWGEHVELGDGFTVDITPARHFSGRSFSRNKALWVSFVLQTPSMKLFLGGDSGYDYFFKEIGDKYGPFDLAILECGQYNEYWKYIHMMPQQVVQAAADLKTKRLMPVHWSKFSLALHAWDESIKTVVDEAGQKGMPLFTPMIGEKTNLTDIGIPQQQWWNELN</sequence>
<dbReference type="Proteomes" id="UP000321222">
    <property type="component" value="Chromosome"/>
</dbReference>
<dbReference type="Gene3D" id="3.60.15.10">
    <property type="entry name" value="Ribonuclease Z/Hydroxyacylglutathione hydrolase-like"/>
    <property type="match status" value="1"/>
</dbReference>
<evidence type="ECO:0000259" key="2">
    <source>
        <dbReference type="Pfam" id="PF12706"/>
    </source>
</evidence>
<dbReference type="PANTHER" id="PTHR15032">
    <property type="entry name" value="N-ACYL-PHOSPHATIDYLETHANOLAMINE-HYDROLYZING PHOSPHOLIPASE D"/>
    <property type="match status" value="1"/>
</dbReference>
<protein>
    <submittedName>
        <fullName evidence="3">MBL fold metallo-hydrolase</fullName>
    </submittedName>
</protein>
<dbReference type="InterPro" id="IPR001279">
    <property type="entry name" value="Metallo-B-lactamas"/>
</dbReference>
<feature type="domain" description="Metallo-beta-lactamase" evidence="2">
    <location>
        <begin position="127"/>
        <end position="322"/>
    </location>
</feature>